<protein>
    <submittedName>
        <fullName evidence="2">Uncharacterized protein</fullName>
    </submittedName>
</protein>
<keyword evidence="3" id="KW-1185">Reference proteome</keyword>
<sequence>MICKNFQLHGFSSLIPKIRMIFLREITPHTCHKPNFFPHPLQETAVDISHLVGRRTPCPLHGHLSSQYHPLASQNKKRGTGSSCFKQNPTSHPLTRNPFIFV</sequence>
<dbReference type="AlphaFoldDB" id="A0AAV4N2M8"/>
<proteinExistence type="predicted"/>
<gene>
    <name evidence="2" type="ORF">CEXT_547691</name>
</gene>
<dbReference type="Proteomes" id="UP001054945">
    <property type="component" value="Unassembled WGS sequence"/>
</dbReference>
<evidence type="ECO:0000256" key="1">
    <source>
        <dbReference type="SAM" id="MobiDB-lite"/>
    </source>
</evidence>
<evidence type="ECO:0000313" key="3">
    <source>
        <dbReference type="Proteomes" id="UP001054945"/>
    </source>
</evidence>
<evidence type="ECO:0000313" key="2">
    <source>
        <dbReference type="EMBL" id="GIX78977.1"/>
    </source>
</evidence>
<name>A0AAV4N2M8_CAEEX</name>
<feature type="region of interest" description="Disordered" evidence="1">
    <location>
        <begin position="72"/>
        <end position="92"/>
    </location>
</feature>
<organism evidence="2 3">
    <name type="scientific">Caerostris extrusa</name>
    <name type="common">Bark spider</name>
    <name type="synonym">Caerostris bankana</name>
    <dbReference type="NCBI Taxonomy" id="172846"/>
    <lineage>
        <taxon>Eukaryota</taxon>
        <taxon>Metazoa</taxon>
        <taxon>Ecdysozoa</taxon>
        <taxon>Arthropoda</taxon>
        <taxon>Chelicerata</taxon>
        <taxon>Arachnida</taxon>
        <taxon>Araneae</taxon>
        <taxon>Araneomorphae</taxon>
        <taxon>Entelegynae</taxon>
        <taxon>Araneoidea</taxon>
        <taxon>Araneidae</taxon>
        <taxon>Caerostris</taxon>
    </lineage>
</organism>
<comment type="caution">
    <text evidence="2">The sequence shown here is derived from an EMBL/GenBank/DDBJ whole genome shotgun (WGS) entry which is preliminary data.</text>
</comment>
<dbReference type="EMBL" id="BPLR01020452">
    <property type="protein sequence ID" value="GIX78977.1"/>
    <property type="molecule type" value="Genomic_DNA"/>
</dbReference>
<accession>A0AAV4N2M8</accession>
<reference evidence="2 3" key="1">
    <citation type="submission" date="2021-06" db="EMBL/GenBank/DDBJ databases">
        <title>Caerostris extrusa draft genome.</title>
        <authorList>
            <person name="Kono N."/>
            <person name="Arakawa K."/>
        </authorList>
    </citation>
    <scope>NUCLEOTIDE SEQUENCE [LARGE SCALE GENOMIC DNA]</scope>
</reference>